<proteinExistence type="predicted"/>
<evidence type="ECO:0000313" key="1">
    <source>
        <dbReference type="EMBL" id="KKM99566.1"/>
    </source>
</evidence>
<protein>
    <submittedName>
        <fullName evidence="1">Uncharacterized protein</fullName>
    </submittedName>
</protein>
<sequence>MAEIANDLELMQEIVEEELEIMREVIAEDIVPLVKFREQLEKKEFNRALEELQKLEGEV</sequence>
<accession>A0A0F9MJV6</accession>
<reference evidence="1" key="1">
    <citation type="journal article" date="2015" name="Nature">
        <title>Complex archaea that bridge the gap between prokaryotes and eukaryotes.</title>
        <authorList>
            <person name="Spang A."/>
            <person name="Saw J.H."/>
            <person name="Jorgensen S.L."/>
            <person name="Zaremba-Niedzwiedzka K."/>
            <person name="Martijn J."/>
            <person name="Lind A.E."/>
            <person name="van Eijk R."/>
            <person name="Schleper C."/>
            <person name="Guy L."/>
            <person name="Ettema T.J."/>
        </authorList>
    </citation>
    <scope>NUCLEOTIDE SEQUENCE</scope>
</reference>
<gene>
    <name evidence="1" type="ORF">LCGC14_1146500</name>
</gene>
<name>A0A0F9MJV6_9ZZZZ</name>
<comment type="caution">
    <text evidence="1">The sequence shown here is derived from an EMBL/GenBank/DDBJ whole genome shotgun (WGS) entry which is preliminary data.</text>
</comment>
<dbReference type="EMBL" id="LAZR01005482">
    <property type="protein sequence ID" value="KKM99566.1"/>
    <property type="molecule type" value="Genomic_DNA"/>
</dbReference>
<organism evidence="1">
    <name type="scientific">marine sediment metagenome</name>
    <dbReference type="NCBI Taxonomy" id="412755"/>
    <lineage>
        <taxon>unclassified sequences</taxon>
        <taxon>metagenomes</taxon>
        <taxon>ecological metagenomes</taxon>
    </lineage>
</organism>
<dbReference type="AlphaFoldDB" id="A0A0F9MJV6"/>